<feature type="region of interest" description="Disordered" evidence="5">
    <location>
        <begin position="1"/>
        <end position="23"/>
    </location>
</feature>
<dbReference type="InterPro" id="IPR016169">
    <property type="entry name" value="FAD-bd_PCMH_sub2"/>
</dbReference>
<feature type="domain" description="FAD-binding PCMH-type" evidence="6">
    <location>
        <begin position="65"/>
        <end position="239"/>
    </location>
</feature>
<dbReference type="PROSITE" id="PS51387">
    <property type="entry name" value="FAD_PCMH"/>
    <property type="match status" value="1"/>
</dbReference>
<reference evidence="7" key="1">
    <citation type="submission" date="2023-06" db="EMBL/GenBank/DDBJ databases">
        <title>Genome-scale phylogeny and comparative genomics of the fungal order Sordariales.</title>
        <authorList>
            <consortium name="Lawrence Berkeley National Laboratory"/>
            <person name="Hensen N."/>
            <person name="Bonometti L."/>
            <person name="Westerberg I."/>
            <person name="Brannstrom I.O."/>
            <person name="Guillou S."/>
            <person name="Cros-Aarteil S."/>
            <person name="Calhoun S."/>
            <person name="Haridas S."/>
            <person name="Kuo A."/>
            <person name="Mondo S."/>
            <person name="Pangilinan J."/>
            <person name="Riley R."/>
            <person name="LaButti K."/>
            <person name="Andreopoulos B."/>
            <person name="Lipzen A."/>
            <person name="Chen C."/>
            <person name="Yanf M."/>
            <person name="Daum C."/>
            <person name="Ng V."/>
            <person name="Clum A."/>
            <person name="Steindorff A."/>
            <person name="Ohm R."/>
            <person name="Martin F."/>
            <person name="Silar P."/>
            <person name="Natvig D."/>
            <person name="Lalanne C."/>
            <person name="Gautier V."/>
            <person name="Ament-velasquez S.L."/>
            <person name="Kruys A."/>
            <person name="Hutchinson M.I."/>
            <person name="Powell A.J."/>
            <person name="Barry K."/>
            <person name="Miller A.N."/>
            <person name="Grigoriev I.V."/>
            <person name="Debuchy R."/>
            <person name="Gladieux P."/>
            <person name="Thoren M.H."/>
            <person name="Johannesson H."/>
        </authorList>
    </citation>
    <scope>NUCLEOTIDE SEQUENCE</scope>
    <source>
        <strain evidence="7">SMH3391-2</strain>
    </source>
</reference>
<feature type="compositionally biased region" description="Basic and acidic residues" evidence="5">
    <location>
        <begin position="1"/>
        <end position="20"/>
    </location>
</feature>
<accession>A0AA39WIL4</accession>
<evidence type="ECO:0000256" key="3">
    <source>
        <dbReference type="ARBA" id="ARBA00022827"/>
    </source>
</evidence>
<proteinExistence type="inferred from homology"/>
<evidence type="ECO:0000256" key="4">
    <source>
        <dbReference type="ARBA" id="ARBA00023002"/>
    </source>
</evidence>
<keyword evidence="4" id="KW-0560">Oxidoreductase</keyword>
<dbReference type="InterPro" id="IPR006094">
    <property type="entry name" value="Oxid_FAD_bind_N"/>
</dbReference>
<dbReference type="GO" id="GO:0016491">
    <property type="term" value="F:oxidoreductase activity"/>
    <property type="evidence" value="ECO:0007669"/>
    <property type="project" value="UniProtKB-KW"/>
</dbReference>
<dbReference type="InterPro" id="IPR050416">
    <property type="entry name" value="FAD-linked_Oxidoreductase"/>
</dbReference>
<dbReference type="PANTHER" id="PTHR42973">
    <property type="entry name" value="BINDING OXIDOREDUCTASE, PUTATIVE (AFU_ORTHOLOGUE AFUA_1G17690)-RELATED"/>
    <property type="match status" value="1"/>
</dbReference>
<dbReference type="InterPro" id="IPR036318">
    <property type="entry name" value="FAD-bd_PCMH-like_sf"/>
</dbReference>
<dbReference type="Pfam" id="PF01565">
    <property type="entry name" value="FAD_binding_4"/>
    <property type="match status" value="1"/>
</dbReference>
<protein>
    <submittedName>
        <fullName evidence="7">Oxidoreductase</fullName>
    </submittedName>
</protein>
<dbReference type="PANTHER" id="PTHR42973:SF22">
    <property type="entry name" value="FAD-BINDING PCMH-TYPE DOMAIN-CONTAINING PROTEIN-RELATED"/>
    <property type="match status" value="1"/>
</dbReference>
<dbReference type="InterPro" id="IPR016166">
    <property type="entry name" value="FAD-bd_PCMH"/>
</dbReference>
<gene>
    <name evidence="7" type="ORF">B0T17DRAFT_645857</name>
</gene>
<sequence>MDQKRQEEDSKEESRQDESKMTGTSCLGGICCLALSTLLGNPKVAVPGSTAYNGSLASYFSNQQAEIHPACVVSPQTVHDVSAAVVSLTTTAEGRCGFAIRSGGHTSWAGASSIAEGVTIDLRSLNDIDVSADRKTVSIGAGASWDAVYAKLDPLGLCVAGGRAAGVGVGGLVLGGGISYHSPRFGWTTDTVSNFQVVLADGSIVNANAKENADLFVALRGGSNNFGIVTRVDLEAFDSSPIWASNVITLLSSADDQIAEFVKINSPTDYDKYASLITTFGYSQARNLSAISNQLEYTKAVANVTEGPAVYQGILNLPALVKTTQLTDMTNLSKATEALQPDGTRSLNLVTTLVSTVPMLKAAFLRWEATLPAIRNVSGIVWALALEPLPPAIYARHAKENSLGLADRKEALVVTLLTVTWPNAIDDVLINTTGAALIEAIEQDARKLSAYDPYVYLNYAGQFQDPIGSYGEASVRRLRKVRDRVDPKGVFTKQVPGGYKIPPGK</sequence>
<dbReference type="SUPFAM" id="SSF56176">
    <property type="entry name" value="FAD-binding/transporter-associated domain-like"/>
    <property type="match status" value="1"/>
</dbReference>
<keyword evidence="8" id="KW-1185">Reference proteome</keyword>
<dbReference type="Gene3D" id="3.30.465.10">
    <property type="match status" value="1"/>
</dbReference>
<evidence type="ECO:0000313" key="8">
    <source>
        <dbReference type="Proteomes" id="UP001174934"/>
    </source>
</evidence>
<comment type="caution">
    <text evidence="7">The sequence shown here is derived from an EMBL/GenBank/DDBJ whole genome shotgun (WGS) entry which is preliminary data.</text>
</comment>
<keyword evidence="2" id="KW-0285">Flavoprotein</keyword>
<organism evidence="7 8">
    <name type="scientific">Bombardia bombarda</name>
    <dbReference type="NCBI Taxonomy" id="252184"/>
    <lineage>
        <taxon>Eukaryota</taxon>
        <taxon>Fungi</taxon>
        <taxon>Dikarya</taxon>
        <taxon>Ascomycota</taxon>
        <taxon>Pezizomycotina</taxon>
        <taxon>Sordariomycetes</taxon>
        <taxon>Sordariomycetidae</taxon>
        <taxon>Sordariales</taxon>
        <taxon>Lasiosphaeriaceae</taxon>
        <taxon>Bombardia</taxon>
    </lineage>
</organism>
<comment type="similarity">
    <text evidence="1">Belongs to the oxygen-dependent FAD-linked oxidoreductase family.</text>
</comment>
<evidence type="ECO:0000259" key="6">
    <source>
        <dbReference type="PROSITE" id="PS51387"/>
    </source>
</evidence>
<evidence type="ECO:0000256" key="1">
    <source>
        <dbReference type="ARBA" id="ARBA00005466"/>
    </source>
</evidence>
<dbReference type="Proteomes" id="UP001174934">
    <property type="component" value="Unassembled WGS sequence"/>
</dbReference>
<keyword evidence="3" id="KW-0274">FAD</keyword>
<evidence type="ECO:0000256" key="5">
    <source>
        <dbReference type="SAM" id="MobiDB-lite"/>
    </source>
</evidence>
<name>A0AA39WIL4_9PEZI</name>
<evidence type="ECO:0000256" key="2">
    <source>
        <dbReference type="ARBA" id="ARBA00022630"/>
    </source>
</evidence>
<dbReference type="EMBL" id="JAULSR010000006">
    <property type="protein sequence ID" value="KAK0616093.1"/>
    <property type="molecule type" value="Genomic_DNA"/>
</dbReference>
<dbReference type="AlphaFoldDB" id="A0AA39WIL4"/>
<evidence type="ECO:0000313" key="7">
    <source>
        <dbReference type="EMBL" id="KAK0616093.1"/>
    </source>
</evidence>
<dbReference type="GO" id="GO:0071949">
    <property type="term" value="F:FAD binding"/>
    <property type="evidence" value="ECO:0007669"/>
    <property type="project" value="InterPro"/>
</dbReference>